<sequence length="227" mass="25971">MKQKLTIASLIKEAKTFCEQESKFDNRDLFGITDGKAVGTFIEHKFQDYLSSKYEYIIGSSANGIDMPSEDLNTDIKVTSFKQPQSSCPFRNARQKIYGLGYNLLVFVYDKNDDPVRKTSRLNFVSCSFIDKNRTADYQVTRTIRQMLENNANADDIIAYLTDRNLPADEISMNQLADEILHTKPKQGYLTISNALQWRLQYGRIVDLVENVDGVIRIISKITSVRL</sequence>
<dbReference type="AlphaFoldDB" id="A0A1V4AQV1"/>
<protein>
    <submittedName>
        <fullName evidence="1">Restriction endonuclease</fullName>
    </submittedName>
</protein>
<evidence type="ECO:0000313" key="1">
    <source>
        <dbReference type="EMBL" id="OOP55503.1"/>
    </source>
</evidence>
<keyword evidence="1" id="KW-0540">Nuclease</keyword>
<keyword evidence="1" id="KW-0378">Hydrolase</keyword>
<dbReference type="GO" id="GO:0004519">
    <property type="term" value="F:endonuclease activity"/>
    <property type="evidence" value="ECO:0007669"/>
    <property type="project" value="UniProtKB-KW"/>
</dbReference>
<dbReference type="STRING" id="1004156.AYP45_14280"/>
<reference evidence="1 2" key="1">
    <citation type="journal article" date="2017" name="Water Res.">
        <title>Discovery and metagenomic analysis of an anammox bacterial enrichment related to Candidatus "Brocadia caroliniensis" in a full-scale glycerol-fed nitritation-denitritation separate centrate treatment process.</title>
        <authorList>
            <person name="Park H."/>
            <person name="Brotto A.C."/>
            <person name="van Loosdrecht M.C."/>
            <person name="Chandran K."/>
        </authorList>
    </citation>
    <scope>NUCLEOTIDE SEQUENCE [LARGE SCALE GENOMIC DNA]</scope>
    <source>
        <strain evidence="1">26THWARD</strain>
    </source>
</reference>
<comment type="caution">
    <text evidence="1">The sequence shown here is derived from an EMBL/GenBank/DDBJ whole genome shotgun (WGS) entry which is preliminary data.</text>
</comment>
<dbReference type="Proteomes" id="UP000189681">
    <property type="component" value="Unassembled WGS sequence"/>
</dbReference>
<keyword evidence="1" id="KW-0255">Endonuclease</keyword>
<dbReference type="EMBL" id="AYTS01000139">
    <property type="protein sequence ID" value="OOP55503.1"/>
    <property type="molecule type" value="Genomic_DNA"/>
</dbReference>
<evidence type="ECO:0000313" key="2">
    <source>
        <dbReference type="Proteomes" id="UP000189681"/>
    </source>
</evidence>
<name>A0A1V4AQV1_9BACT</name>
<accession>A0A1V4AQV1</accession>
<proteinExistence type="predicted"/>
<organism evidence="1 2">
    <name type="scientific">Candidatus Brocadia carolinensis</name>
    <dbReference type="NCBI Taxonomy" id="1004156"/>
    <lineage>
        <taxon>Bacteria</taxon>
        <taxon>Pseudomonadati</taxon>
        <taxon>Planctomycetota</taxon>
        <taxon>Candidatus Brocadiia</taxon>
        <taxon>Candidatus Brocadiales</taxon>
        <taxon>Candidatus Brocadiaceae</taxon>
        <taxon>Candidatus Brocadia</taxon>
    </lineage>
</organism>
<gene>
    <name evidence="1" type="ORF">AYP45_14280</name>
</gene>